<keyword evidence="2" id="KW-0560">Oxidoreductase</keyword>
<evidence type="ECO:0000313" key="5">
    <source>
        <dbReference type="Proteomes" id="UP000585665"/>
    </source>
</evidence>
<organism evidence="4 5">
    <name type="scientific">Ameyamaea chiangmaiensis</name>
    <dbReference type="NCBI Taxonomy" id="442969"/>
    <lineage>
        <taxon>Bacteria</taxon>
        <taxon>Pseudomonadati</taxon>
        <taxon>Pseudomonadota</taxon>
        <taxon>Alphaproteobacteria</taxon>
        <taxon>Acetobacterales</taxon>
        <taxon>Acetobacteraceae</taxon>
        <taxon>Ameyamaea</taxon>
    </lineage>
</organism>
<dbReference type="SUPFAM" id="SSF51735">
    <property type="entry name" value="NAD(P)-binding Rossmann-fold domains"/>
    <property type="match status" value="1"/>
</dbReference>
<dbReference type="AlphaFoldDB" id="A0A850PHV5"/>
<dbReference type="GO" id="GO:0055129">
    <property type="term" value="P:L-proline biosynthetic process"/>
    <property type="evidence" value="ECO:0007669"/>
    <property type="project" value="TreeGrafter"/>
</dbReference>
<dbReference type="Proteomes" id="UP000585665">
    <property type="component" value="Unassembled WGS sequence"/>
</dbReference>
<evidence type="ECO:0000256" key="2">
    <source>
        <dbReference type="ARBA" id="ARBA00023002"/>
    </source>
</evidence>
<comment type="similarity">
    <text evidence="1">Belongs to the pyrroline-5-carboxylate reductase family.</text>
</comment>
<dbReference type="InterPro" id="IPR028939">
    <property type="entry name" value="P5C_Rdtase_cat_N"/>
</dbReference>
<gene>
    <name evidence="4" type="ORF">HUK82_14840</name>
</gene>
<protein>
    <submittedName>
        <fullName evidence="4">NAD(P)-binding domain-containing protein</fullName>
    </submittedName>
</protein>
<feature type="domain" description="Pyrroline-5-carboxylate reductase catalytic N-terminal" evidence="3">
    <location>
        <begin position="15"/>
        <end position="99"/>
    </location>
</feature>
<sequence length="138" mass="14134">MSAPADQLPPILLAGCGKMGGALLRGWLEDGLAPSVVLDRSFEHLSPPHRIVRHAADIPSDFTPTVIILAAKPQKADALIAAVAGLAGPQTIVLSVMAGRTIASLRAAFTAARPDAAPPAFVRTMPNTPAAIGQGMTV</sequence>
<feature type="non-terminal residue" evidence="4">
    <location>
        <position position="138"/>
    </location>
</feature>
<accession>A0A850PHV5</accession>
<evidence type="ECO:0000256" key="1">
    <source>
        <dbReference type="ARBA" id="ARBA00005525"/>
    </source>
</evidence>
<dbReference type="GO" id="GO:0004735">
    <property type="term" value="F:pyrroline-5-carboxylate reductase activity"/>
    <property type="evidence" value="ECO:0007669"/>
    <property type="project" value="TreeGrafter"/>
</dbReference>
<evidence type="ECO:0000313" key="4">
    <source>
        <dbReference type="EMBL" id="NVN41826.1"/>
    </source>
</evidence>
<reference evidence="4 5" key="1">
    <citation type="submission" date="2020-06" db="EMBL/GenBank/DDBJ databases">
        <title>Description of novel acetic acid bacteria.</title>
        <authorList>
            <person name="Sombolestani A."/>
        </authorList>
    </citation>
    <scope>NUCLEOTIDE SEQUENCE [LARGE SCALE GENOMIC DNA]</scope>
    <source>
        <strain evidence="4 5">LMG 27010</strain>
    </source>
</reference>
<dbReference type="InterPro" id="IPR036291">
    <property type="entry name" value="NAD(P)-bd_dom_sf"/>
</dbReference>
<dbReference type="EMBL" id="JABXXR010000192">
    <property type="protein sequence ID" value="NVN41826.1"/>
    <property type="molecule type" value="Genomic_DNA"/>
</dbReference>
<keyword evidence="5" id="KW-1185">Reference proteome</keyword>
<proteinExistence type="inferred from homology"/>
<dbReference type="Gene3D" id="3.40.50.720">
    <property type="entry name" value="NAD(P)-binding Rossmann-like Domain"/>
    <property type="match status" value="1"/>
</dbReference>
<dbReference type="RefSeq" id="WP_176614691.1">
    <property type="nucleotide sequence ID" value="NZ_JABXXR010000192.1"/>
</dbReference>
<dbReference type="PANTHER" id="PTHR11645">
    <property type="entry name" value="PYRROLINE-5-CARBOXYLATE REDUCTASE"/>
    <property type="match status" value="1"/>
</dbReference>
<evidence type="ECO:0000259" key="3">
    <source>
        <dbReference type="Pfam" id="PF03807"/>
    </source>
</evidence>
<comment type="caution">
    <text evidence="4">The sequence shown here is derived from an EMBL/GenBank/DDBJ whole genome shotgun (WGS) entry which is preliminary data.</text>
</comment>
<name>A0A850PHV5_9PROT</name>
<dbReference type="PANTHER" id="PTHR11645:SF0">
    <property type="entry name" value="PYRROLINE-5-CARBOXYLATE REDUCTASE 3"/>
    <property type="match status" value="1"/>
</dbReference>
<dbReference type="Pfam" id="PF03807">
    <property type="entry name" value="F420_oxidored"/>
    <property type="match status" value="1"/>
</dbReference>